<protein>
    <submittedName>
        <fullName evidence="1">Uncharacterized protein</fullName>
    </submittedName>
</protein>
<name>A0AAQ3SD57_VIGMU</name>
<sequence>MVAGNGITNECPGFVPHHVEKPLWIKLRQITLSRSPPPIQKLSVRPSILQAILMSFNKVAAFVGVSWTRRVRNPIPVKVITLFCIRSSSNQNHTFTLLPHNPTTLFKNLNNTCARELKLYTTD</sequence>
<organism evidence="1 2">
    <name type="scientific">Vigna mungo</name>
    <name type="common">Black gram</name>
    <name type="synonym">Phaseolus mungo</name>
    <dbReference type="NCBI Taxonomy" id="3915"/>
    <lineage>
        <taxon>Eukaryota</taxon>
        <taxon>Viridiplantae</taxon>
        <taxon>Streptophyta</taxon>
        <taxon>Embryophyta</taxon>
        <taxon>Tracheophyta</taxon>
        <taxon>Spermatophyta</taxon>
        <taxon>Magnoliopsida</taxon>
        <taxon>eudicotyledons</taxon>
        <taxon>Gunneridae</taxon>
        <taxon>Pentapetalae</taxon>
        <taxon>rosids</taxon>
        <taxon>fabids</taxon>
        <taxon>Fabales</taxon>
        <taxon>Fabaceae</taxon>
        <taxon>Papilionoideae</taxon>
        <taxon>50 kb inversion clade</taxon>
        <taxon>NPAAA clade</taxon>
        <taxon>indigoferoid/millettioid clade</taxon>
        <taxon>Phaseoleae</taxon>
        <taxon>Vigna</taxon>
    </lineage>
</organism>
<gene>
    <name evidence="1" type="ORF">V8G54_004646</name>
</gene>
<accession>A0AAQ3SD57</accession>
<dbReference type="EMBL" id="CP144700">
    <property type="protein sequence ID" value="WVZ26102.1"/>
    <property type="molecule type" value="Genomic_DNA"/>
</dbReference>
<proteinExistence type="predicted"/>
<dbReference type="AlphaFoldDB" id="A0AAQ3SD57"/>
<evidence type="ECO:0000313" key="2">
    <source>
        <dbReference type="Proteomes" id="UP001374535"/>
    </source>
</evidence>
<keyword evidence="2" id="KW-1185">Reference proteome</keyword>
<reference evidence="1 2" key="1">
    <citation type="journal article" date="2023" name="Life. Sci Alliance">
        <title>Evolutionary insights into 3D genome organization and epigenetic landscape of Vigna mungo.</title>
        <authorList>
            <person name="Junaid A."/>
            <person name="Singh B."/>
            <person name="Bhatia S."/>
        </authorList>
    </citation>
    <scope>NUCLEOTIDE SEQUENCE [LARGE SCALE GENOMIC DNA]</scope>
    <source>
        <strain evidence="1">Urdbean</strain>
    </source>
</reference>
<dbReference type="Proteomes" id="UP001374535">
    <property type="component" value="Chromosome 1"/>
</dbReference>
<evidence type="ECO:0000313" key="1">
    <source>
        <dbReference type="EMBL" id="WVZ26102.1"/>
    </source>
</evidence>